<dbReference type="RefSeq" id="WP_129599089.1">
    <property type="nucleotide sequence ID" value="NZ_SBLB01000001.1"/>
</dbReference>
<dbReference type="AlphaFoldDB" id="A0A4Q2UM99"/>
<reference evidence="1 2" key="1">
    <citation type="submission" date="2019-01" db="EMBL/GenBank/DDBJ databases">
        <title>Spirosoma flava sp. nov., a propanil-degrading bacterium isolated from herbicide-contaminated soil.</title>
        <authorList>
            <person name="Zhang L."/>
            <person name="Jiang J.-D."/>
        </authorList>
    </citation>
    <scope>NUCLEOTIDE SEQUENCE [LARGE SCALE GENOMIC DNA]</scope>
    <source>
        <strain evidence="1 2">TY50</strain>
    </source>
</reference>
<dbReference type="Proteomes" id="UP000290407">
    <property type="component" value="Unassembled WGS sequence"/>
</dbReference>
<accession>A0A4Q2UM99</accession>
<evidence type="ECO:0000313" key="2">
    <source>
        <dbReference type="Proteomes" id="UP000290407"/>
    </source>
</evidence>
<evidence type="ECO:0000313" key="1">
    <source>
        <dbReference type="EMBL" id="RYC70747.1"/>
    </source>
</evidence>
<proteinExistence type="predicted"/>
<sequence length="86" mass="9429">MLSAHNLDYANAFTERIPLHDNKKHTPADIGFNAKLMLGIIAVVPTMIFEFTITKASSIALLHPVGPNGPDKTVLIGIMPVMLDRY</sequence>
<comment type="caution">
    <text evidence="1">The sequence shown here is derived from an EMBL/GenBank/DDBJ whole genome shotgun (WGS) entry which is preliminary data.</text>
</comment>
<gene>
    <name evidence="1" type="ORF">EQG79_00915</name>
</gene>
<dbReference type="EMBL" id="SBLB01000001">
    <property type="protein sequence ID" value="RYC70747.1"/>
    <property type="molecule type" value="Genomic_DNA"/>
</dbReference>
<protein>
    <submittedName>
        <fullName evidence="1">Uncharacterized protein</fullName>
    </submittedName>
</protein>
<keyword evidence="2" id="KW-1185">Reference proteome</keyword>
<organism evidence="1 2">
    <name type="scientific">Spirosoma sordidisoli</name>
    <dbReference type="NCBI Taxonomy" id="2502893"/>
    <lineage>
        <taxon>Bacteria</taxon>
        <taxon>Pseudomonadati</taxon>
        <taxon>Bacteroidota</taxon>
        <taxon>Cytophagia</taxon>
        <taxon>Cytophagales</taxon>
        <taxon>Cytophagaceae</taxon>
        <taxon>Spirosoma</taxon>
    </lineage>
</organism>
<dbReference type="Gene3D" id="3.10.150.10">
    <property type="entry name" value="DNA Polymerase III, subunit A, domain 2"/>
    <property type="match status" value="1"/>
</dbReference>
<name>A0A4Q2UM99_9BACT</name>